<keyword evidence="11" id="KW-1185">Reference proteome</keyword>
<feature type="domain" description="Ferric oxidoreductase" evidence="9">
    <location>
        <begin position="170"/>
        <end position="275"/>
    </location>
</feature>
<keyword evidence="7 8" id="KW-0472">Membrane</keyword>
<evidence type="ECO:0000256" key="4">
    <source>
        <dbReference type="ARBA" id="ARBA00022989"/>
    </source>
</evidence>
<evidence type="ECO:0000259" key="9">
    <source>
        <dbReference type="Pfam" id="PF01794"/>
    </source>
</evidence>
<evidence type="ECO:0000313" key="11">
    <source>
        <dbReference type="Proteomes" id="UP000184330"/>
    </source>
</evidence>
<dbReference type="GO" id="GO:0042554">
    <property type="term" value="P:superoxide anion generation"/>
    <property type="evidence" value="ECO:0007669"/>
    <property type="project" value="TreeGrafter"/>
</dbReference>
<gene>
    <name evidence="10" type="ORF">PAC_03007</name>
</gene>
<dbReference type="GO" id="GO:0006811">
    <property type="term" value="P:monoatomic ion transport"/>
    <property type="evidence" value="ECO:0007669"/>
    <property type="project" value="UniProtKB-KW"/>
</dbReference>
<evidence type="ECO:0000256" key="7">
    <source>
        <dbReference type="ARBA" id="ARBA00023136"/>
    </source>
</evidence>
<evidence type="ECO:0000256" key="1">
    <source>
        <dbReference type="ARBA" id="ARBA00004141"/>
    </source>
</evidence>
<dbReference type="STRING" id="576137.A0A1L7WK27"/>
<organism evidence="10 11">
    <name type="scientific">Phialocephala subalpina</name>
    <dbReference type="NCBI Taxonomy" id="576137"/>
    <lineage>
        <taxon>Eukaryota</taxon>
        <taxon>Fungi</taxon>
        <taxon>Dikarya</taxon>
        <taxon>Ascomycota</taxon>
        <taxon>Pezizomycotina</taxon>
        <taxon>Leotiomycetes</taxon>
        <taxon>Helotiales</taxon>
        <taxon>Mollisiaceae</taxon>
        <taxon>Phialocephala</taxon>
        <taxon>Phialocephala fortinii species complex</taxon>
    </lineage>
</organism>
<dbReference type="InterPro" id="IPR050369">
    <property type="entry name" value="RBOH/FRE"/>
</dbReference>
<dbReference type="PANTHER" id="PTHR11972:SF153">
    <property type="entry name" value="SUPEROXIDE-GENERATING NADPH OXIDASE HEAVY CHAIN SUBUNIT A"/>
    <property type="match status" value="1"/>
</dbReference>
<evidence type="ECO:0000256" key="6">
    <source>
        <dbReference type="ARBA" id="ARBA00023065"/>
    </source>
</evidence>
<evidence type="ECO:0000256" key="2">
    <source>
        <dbReference type="ARBA" id="ARBA00022692"/>
    </source>
</evidence>
<keyword evidence="5" id="KW-0560">Oxidoreductase</keyword>
<keyword evidence="6" id="KW-0813">Transport</keyword>
<reference evidence="10 11" key="1">
    <citation type="submission" date="2016-03" db="EMBL/GenBank/DDBJ databases">
        <authorList>
            <person name="Ploux O."/>
        </authorList>
    </citation>
    <scope>NUCLEOTIDE SEQUENCE [LARGE SCALE GENOMIC DNA]</scope>
    <source>
        <strain evidence="10 11">UAMH 11012</strain>
    </source>
</reference>
<keyword evidence="3" id="KW-0249">Electron transport</keyword>
<evidence type="ECO:0000256" key="3">
    <source>
        <dbReference type="ARBA" id="ARBA00022982"/>
    </source>
</evidence>
<dbReference type="Pfam" id="PF01794">
    <property type="entry name" value="Ferric_reduct"/>
    <property type="match status" value="1"/>
</dbReference>
<evidence type="ECO:0000313" key="10">
    <source>
        <dbReference type="EMBL" id="CZR53129.1"/>
    </source>
</evidence>
<accession>A0A1L7WK27</accession>
<dbReference type="GO" id="GO:0006952">
    <property type="term" value="P:defense response"/>
    <property type="evidence" value="ECO:0007669"/>
    <property type="project" value="TreeGrafter"/>
</dbReference>
<keyword evidence="6" id="KW-0406">Ion transport</keyword>
<dbReference type="GO" id="GO:0043020">
    <property type="term" value="C:NADPH oxidase complex"/>
    <property type="evidence" value="ECO:0007669"/>
    <property type="project" value="TreeGrafter"/>
</dbReference>
<evidence type="ECO:0000256" key="8">
    <source>
        <dbReference type="SAM" id="Phobius"/>
    </source>
</evidence>
<evidence type="ECO:0000256" key="5">
    <source>
        <dbReference type="ARBA" id="ARBA00023002"/>
    </source>
</evidence>
<proteinExistence type="predicted"/>
<feature type="transmembrane region" description="Helical" evidence="8">
    <location>
        <begin position="179"/>
        <end position="199"/>
    </location>
</feature>
<dbReference type="PANTHER" id="PTHR11972">
    <property type="entry name" value="NADPH OXIDASE"/>
    <property type="match status" value="1"/>
</dbReference>
<protein>
    <recommendedName>
        <fullName evidence="9">Ferric oxidoreductase domain-containing protein</fullName>
    </recommendedName>
</protein>
<dbReference type="OrthoDB" id="167398at2759"/>
<feature type="transmembrane region" description="Helical" evidence="8">
    <location>
        <begin position="264"/>
        <end position="285"/>
    </location>
</feature>
<name>A0A1L7WK27_9HELO</name>
<dbReference type="Proteomes" id="UP000184330">
    <property type="component" value="Unassembled WGS sequence"/>
</dbReference>
<dbReference type="InterPro" id="IPR013130">
    <property type="entry name" value="Fe3_Rdtase_TM_dom"/>
</dbReference>
<keyword evidence="4 8" id="KW-1133">Transmembrane helix</keyword>
<sequence length="315" mass="35173">MTWTKTTIEYDEVENMLDDVHKEIAPDPKPHHLHHEDREDAARHQFLRSVMGTDKNRIARQDFANIVRGWKAPSMDPDKKAEEDHDANSGHIHCSCHWLANWSGHVAAGQVSDRNAVSTFWPSSQTPFQAIGWGCSPGEDICRNSVSHDVLSRSVDVKIPSTFFMNWDLSQSFHIKLSLVALLFATTHAIGHLTGSFLYGSRPAQQPAVAAVLGPDTVSRPYRDYVASLPGWSGITAFGLFWILAGMSVPYMRKKSYELFQLGHLLMFPIIGLLCVHGTAALLQIPIISDIIGLNVGECVDILRSEFQDPRIQYS</sequence>
<dbReference type="AlphaFoldDB" id="A0A1L7WK27"/>
<comment type="subcellular location">
    <subcellularLocation>
        <location evidence="1">Membrane</location>
        <topology evidence="1">Multi-pass membrane protein</topology>
    </subcellularLocation>
</comment>
<keyword evidence="2 8" id="KW-0812">Transmembrane</keyword>
<feature type="transmembrane region" description="Helical" evidence="8">
    <location>
        <begin position="231"/>
        <end position="252"/>
    </location>
</feature>
<dbReference type="EMBL" id="FJOG01000003">
    <property type="protein sequence ID" value="CZR53129.1"/>
    <property type="molecule type" value="Genomic_DNA"/>
</dbReference>
<dbReference type="GO" id="GO:0016175">
    <property type="term" value="F:superoxide-generating NAD(P)H oxidase activity"/>
    <property type="evidence" value="ECO:0007669"/>
    <property type="project" value="TreeGrafter"/>
</dbReference>